<dbReference type="Pfam" id="PF00753">
    <property type="entry name" value="Lactamase_B"/>
    <property type="match status" value="1"/>
</dbReference>
<dbReference type="OrthoDB" id="515692at2759"/>
<dbReference type="InterPro" id="IPR050855">
    <property type="entry name" value="NDM-1-like"/>
</dbReference>
<dbReference type="RefSeq" id="XP_068354657.1">
    <property type="nucleotide sequence ID" value="XM_068508027.1"/>
</dbReference>
<dbReference type="PANTHER" id="PTHR42951:SF4">
    <property type="entry name" value="ACYL-COENZYME A THIOESTERASE MBLAC2"/>
    <property type="match status" value="1"/>
</dbReference>
<dbReference type="GeneID" id="94842731"/>
<name>A0A1J4JQX4_9EUKA</name>
<dbReference type="SMART" id="SM00849">
    <property type="entry name" value="Lactamase_B"/>
    <property type="match status" value="1"/>
</dbReference>
<dbReference type="EMBL" id="MLAK01000907">
    <property type="protein sequence ID" value="OHT01521.1"/>
    <property type="molecule type" value="Genomic_DNA"/>
</dbReference>
<dbReference type="AlphaFoldDB" id="A0A1J4JQX4"/>
<dbReference type="InterPro" id="IPR037482">
    <property type="entry name" value="ST1585_MBL-fold"/>
</dbReference>
<protein>
    <submittedName>
        <fullName evidence="2">Metallo-beta-lactamase superfamily protein</fullName>
    </submittedName>
</protein>
<sequence length="327" mass="36745">MNLAEFFQYSTSFKFFMIKKGNFDIHCCDTLFTSIAHFSGAYALIAPNGEAALIDTGTPAHYEQIKEHLFALGVNASTLTTIIVTHMHMDHSGNSSLFSKDFPNTKFIVHPDAVPHLVDPSVLIHQTKTFSPFQYDVEFGDKVTGVDPEKIIPATDNMEISFTGAGYLKILHTIGHDRAHISVFEPKSKTMFCGDAFGSRYSHIDPKAIFVSTSPSSFSPDDMIASIKKMLKEDPNQLALAHYGMFNDIENHTKKCIAWIEMMKEIADKGENVKQCVLDEFKKIYGEKISEFWENLKVDVSANSCGVYYLSRRLKNQKAKQAENESK</sequence>
<dbReference type="InterPro" id="IPR001279">
    <property type="entry name" value="Metallo-B-lactamas"/>
</dbReference>
<dbReference type="Proteomes" id="UP000179807">
    <property type="component" value="Unassembled WGS sequence"/>
</dbReference>
<feature type="domain" description="Metallo-beta-lactamase" evidence="1">
    <location>
        <begin position="38"/>
        <end position="242"/>
    </location>
</feature>
<evidence type="ECO:0000313" key="3">
    <source>
        <dbReference type="Proteomes" id="UP000179807"/>
    </source>
</evidence>
<dbReference type="InterPro" id="IPR036866">
    <property type="entry name" value="RibonucZ/Hydroxyglut_hydro"/>
</dbReference>
<dbReference type="PANTHER" id="PTHR42951">
    <property type="entry name" value="METALLO-BETA-LACTAMASE DOMAIN-CONTAINING"/>
    <property type="match status" value="1"/>
</dbReference>
<dbReference type="CDD" id="cd07726">
    <property type="entry name" value="ST1585-like_MBL-fold"/>
    <property type="match status" value="1"/>
</dbReference>
<dbReference type="VEuPathDB" id="TrichDB:TRFO_31613"/>
<evidence type="ECO:0000259" key="1">
    <source>
        <dbReference type="SMART" id="SM00849"/>
    </source>
</evidence>
<keyword evidence="3" id="KW-1185">Reference proteome</keyword>
<dbReference type="Gene3D" id="3.60.15.10">
    <property type="entry name" value="Ribonuclease Z/Hydroxyacylglutathione hydrolase-like"/>
    <property type="match status" value="1"/>
</dbReference>
<organism evidence="2 3">
    <name type="scientific">Tritrichomonas foetus</name>
    <dbReference type="NCBI Taxonomy" id="1144522"/>
    <lineage>
        <taxon>Eukaryota</taxon>
        <taxon>Metamonada</taxon>
        <taxon>Parabasalia</taxon>
        <taxon>Tritrichomonadida</taxon>
        <taxon>Tritrichomonadidae</taxon>
        <taxon>Tritrichomonas</taxon>
    </lineage>
</organism>
<comment type="caution">
    <text evidence="2">The sequence shown here is derived from an EMBL/GenBank/DDBJ whole genome shotgun (WGS) entry which is preliminary data.</text>
</comment>
<dbReference type="SUPFAM" id="SSF56281">
    <property type="entry name" value="Metallo-hydrolase/oxidoreductase"/>
    <property type="match status" value="1"/>
</dbReference>
<evidence type="ECO:0000313" key="2">
    <source>
        <dbReference type="EMBL" id="OHT01521.1"/>
    </source>
</evidence>
<proteinExistence type="predicted"/>
<accession>A0A1J4JQX4</accession>
<gene>
    <name evidence="2" type="ORF">TRFO_31613</name>
</gene>
<reference evidence="2" key="1">
    <citation type="submission" date="2016-10" db="EMBL/GenBank/DDBJ databases">
        <authorList>
            <person name="Benchimol M."/>
            <person name="Almeida L.G."/>
            <person name="Vasconcelos A.T."/>
            <person name="Perreira-Neves A."/>
            <person name="Rosa I.A."/>
            <person name="Tasca T."/>
            <person name="Bogo M.R."/>
            <person name="de Souza W."/>
        </authorList>
    </citation>
    <scope>NUCLEOTIDE SEQUENCE [LARGE SCALE GENOMIC DNA]</scope>
    <source>
        <strain evidence="2">K</strain>
    </source>
</reference>